<protein>
    <submittedName>
        <fullName evidence="7">AmpG permease</fullName>
    </submittedName>
</protein>
<reference evidence="7 8" key="1">
    <citation type="submission" date="2017-02" db="EMBL/GenBank/DDBJ databases">
        <authorList>
            <person name="Peterson S.W."/>
        </authorList>
    </citation>
    <scope>NUCLEOTIDE SEQUENCE [LARGE SCALE GENOMIC DNA]</scope>
    <source>
        <strain evidence="7 8">LMG 22410</strain>
    </source>
</reference>
<feature type="transmembrane region" description="Helical" evidence="6">
    <location>
        <begin position="20"/>
        <end position="42"/>
    </location>
</feature>
<dbReference type="Proteomes" id="UP000195787">
    <property type="component" value="Unassembled WGS sequence"/>
</dbReference>
<name>A0A1R4FVH3_9MICO</name>
<proteinExistence type="predicted"/>
<dbReference type="RefSeq" id="WP_086991808.1">
    <property type="nucleotide sequence ID" value="NZ_FUHU01000028.1"/>
</dbReference>
<accession>A0A1R4FVH3</accession>
<dbReference type="InterPro" id="IPR004752">
    <property type="entry name" value="AmpG_permease/AT-1"/>
</dbReference>
<evidence type="ECO:0000313" key="8">
    <source>
        <dbReference type="Proteomes" id="UP000195787"/>
    </source>
</evidence>
<dbReference type="Gene3D" id="1.20.1250.20">
    <property type="entry name" value="MFS general substrate transporter like domains"/>
    <property type="match status" value="1"/>
</dbReference>
<feature type="transmembrane region" description="Helical" evidence="6">
    <location>
        <begin position="153"/>
        <end position="171"/>
    </location>
</feature>
<dbReference type="AlphaFoldDB" id="A0A1R4FVH3"/>
<dbReference type="Pfam" id="PF07690">
    <property type="entry name" value="MFS_1"/>
    <property type="match status" value="1"/>
</dbReference>
<dbReference type="GO" id="GO:0016020">
    <property type="term" value="C:membrane"/>
    <property type="evidence" value="ECO:0007669"/>
    <property type="project" value="UniProtKB-SubCell"/>
</dbReference>
<evidence type="ECO:0000256" key="6">
    <source>
        <dbReference type="SAM" id="Phobius"/>
    </source>
</evidence>
<keyword evidence="2" id="KW-0813">Transport</keyword>
<dbReference type="GeneID" id="303172930"/>
<feature type="transmembrane region" description="Helical" evidence="6">
    <location>
        <begin position="382"/>
        <end position="404"/>
    </location>
</feature>
<dbReference type="EMBL" id="FUHU01000028">
    <property type="protein sequence ID" value="SJM59919.1"/>
    <property type="molecule type" value="Genomic_DNA"/>
</dbReference>
<dbReference type="GO" id="GO:0022857">
    <property type="term" value="F:transmembrane transporter activity"/>
    <property type="evidence" value="ECO:0007669"/>
    <property type="project" value="InterPro"/>
</dbReference>
<feature type="transmembrane region" description="Helical" evidence="6">
    <location>
        <begin position="48"/>
        <end position="72"/>
    </location>
</feature>
<feature type="transmembrane region" description="Helical" evidence="6">
    <location>
        <begin position="355"/>
        <end position="376"/>
    </location>
</feature>
<feature type="transmembrane region" description="Helical" evidence="6">
    <location>
        <begin position="177"/>
        <end position="195"/>
    </location>
</feature>
<keyword evidence="4 6" id="KW-1133">Transmembrane helix</keyword>
<evidence type="ECO:0000256" key="1">
    <source>
        <dbReference type="ARBA" id="ARBA00004141"/>
    </source>
</evidence>
<dbReference type="InterPro" id="IPR036259">
    <property type="entry name" value="MFS_trans_sf"/>
</dbReference>
<organism evidence="7 8">
    <name type="scientific">Agrococcus casei LMG 22410</name>
    <dbReference type="NCBI Taxonomy" id="1255656"/>
    <lineage>
        <taxon>Bacteria</taxon>
        <taxon>Bacillati</taxon>
        <taxon>Actinomycetota</taxon>
        <taxon>Actinomycetes</taxon>
        <taxon>Micrococcales</taxon>
        <taxon>Microbacteriaceae</taxon>
        <taxon>Agrococcus</taxon>
    </lineage>
</organism>
<keyword evidence="3 6" id="KW-0812">Transmembrane</keyword>
<evidence type="ECO:0000256" key="3">
    <source>
        <dbReference type="ARBA" id="ARBA00022692"/>
    </source>
</evidence>
<feature type="transmembrane region" description="Helical" evidence="6">
    <location>
        <begin position="318"/>
        <end position="343"/>
    </location>
</feature>
<keyword evidence="5 6" id="KW-0472">Membrane</keyword>
<feature type="transmembrane region" description="Helical" evidence="6">
    <location>
        <begin position="227"/>
        <end position="247"/>
    </location>
</feature>
<keyword evidence="8" id="KW-1185">Reference proteome</keyword>
<feature type="transmembrane region" description="Helical" evidence="6">
    <location>
        <begin position="111"/>
        <end position="132"/>
    </location>
</feature>
<evidence type="ECO:0000256" key="4">
    <source>
        <dbReference type="ARBA" id="ARBA00022989"/>
    </source>
</evidence>
<dbReference type="PANTHER" id="PTHR12778">
    <property type="entry name" value="SOLUTE CARRIER FAMILY 33 ACETYL-COA TRANSPORTER -RELATED"/>
    <property type="match status" value="1"/>
</dbReference>
<gene>
    <name evidence="7" type="ORF">CZ674_06845</name>
</gene>
<dbReference type="PANTHER" id="PTHR12778:SF10">
    <property type="entry name" value="MAJOR FACILITATOR SUPERFAMILY DOMAIN-CONTAINING PROTEIN 3"/>
    <property type="match status" value="1"/>
</dbReference>
<dbReference type="OrthoDB" id="9787815at2"/>
<comment type="subcellular location">
    <subcellularLocation>
        <location evidence="1">Membrane</location>
        <topology evidence="1">Multi-pass membrane protein</topology>
    </subcellularLocation>
</comment>
<evidence type="ECO:0000256" key="2">
    <source>
        <dbReference type="ARBA" id="ARBA00022448"/>
    </source>
</evidence>
<feature type="transmembrane region" description="Helical" evidence="6">
    <location>
        <begin position="292"/>
        <end position="312"/>
    </location>
</feature>
<feature type="transmembrane region" description="Helical" evidence="6">
    <location>
        <begin position="84"/>
        <end position="105"/>
    </location>
</feature>
<dbReference type="SUPFAM" id="SSF103473">
    <property type="entry name" value="MFS general substrate transporter"/>
    <property type="match status" value="1"/>
</dbReference>
<feature type="transmembrane region" description="Helical" evidence="6">
    <location>
        <begin position="259"/>
        <end position="285"/>
    </location>
</feature>
<dbReference type="InterPro" id="IPR011701">
    <property type="entry name" value="MFS"/>
</dbReference>
<evidence type="ECO:0000256" key="5">
    <source>
        <dbReference type="ARBA" id="ARBA00023136"/>
    </source>
</evidence>
<sequence>MTTSRPPLPGGQSRRGRIALVAALYCTQNLSLGFFTYAFLTIAQARGVPLALIGAAAGIATLLTLKFLWAPVVDRFGSRRLGHYRGWLLLTQSLLAIGCASLALFDPATQFMTLLVLFAVIFVVAATQDVAADAAATRLLRPDERGLGNGFQSAGSSVAQVVGGGVVLVVYQAAGWQIAALCLAACTLVALPFVLRWREEADERDVPAPRITLRVIARFFGDRRVRWWSLALIPAYSAGFTVAYNLVRPMLVTDGWDEATIGLYVVIGGSLTGVAAGILAGAYIARIGRRPALLWLGGLQVLATFGTLPIALGAIWPWLVLLVVALSNAAFAAAFAIIYTISMDLTRPESAGTDFTLFTTITSLLMVISGGSGLALAGTFGFVPVILGAGVLSALGLTVVVWNIGRVLDDDIQNTHHATPSTGSREPRGTRQR</sequence>
<evidence type="ECO:0000313" key="7">
    <source>
        <dbReference type="EMBL" id="SJM59919.1"/>
    </source>
</evidence>